<reference evidence="4" key="1">
    <citation type="submission" date="2015-08" db="EMBL/GenBank/DDBJ databases">
        <authorList>
            <person name="Babu N.S."/>
            <person name="Beckwith C.J."/>
            <person name="Beseler K.G."/>
            <person name="Brison A."/>
            <person name="Carone J.V."/>
            <person name="Caskin T.P."/>
            <person name="Diamond M."/>
            <person name="Durham M.E."/>
            <person name="Foxe J.M."/>
            <person name="Go M."/>
            <person name="Henderson B.A."/>
            <person name="Jones I.B."/>
            <person name="McGettigan J.A."/>
            <person name="Micheletti S.J."/>
            <person name="Nasrallah M.E."/>
            <person name="Ortiz D."/>
            <person name="Piller C.R."/>
            <person name="Privatt S.R."/>
            <person name="Schneider S.L."/>
            <person name="Sharp S."/>
            <person name="Smith T.C."/>
            <person name="Stanton J.D."/>
            <person name="Ullery H.E."/>
            <person name="Wilson R.J."/>
            <person name="Serrano M.G."/>
            <person name="Buck G."/>
            <person name="Lee V."/>
            <person name="Wang Y."/>
            <person name="Carvalho R."/>
            <person name="Voegtly L."/>
            <person name="Shi R."/>
            <person name="Duckworth R."/>
            <person name="Johnson A."/>
            <person name="Loviza R."/>
            <person name="Walstead R."/>
            <person name="Shah Z."/>
            <person name="Kiflezghi M."/>
            <person name="Wade K."/>
            <person name="Ball S.L."/>
            <person name="Bradley K.W."/>
            <person name="Asai D.J."/>
            <person name="Bowman C.A."/>
            <person name="Russell D.A."/>
            <person name="Pope W.H."/>
            <person name="Jacobs-Sera D."/>
            <person name="Hendrix R.W."/>
            <person name="Hatfull G.F."/>
        </authorList>
    </citation>
    <scope>NUCLEOTIDE SEQUENCE</scope>
</reference>
<dbReference type="PROSITE" id="PS50250">
    <property type="entry name" value="PCI"/>
    <property type="match status" value="1"/>
</dbReference>
<dbReference type="EMBL" id="GDKF01005153">
    <property type="protein sequence ID" value="JAT73469.1"/>
    <property type="molecule type" value="Transcribed_RNA"/>
</dbReference>
<feature type="domain" description="PCI" evidence="3">
    <location>
        <begin position="78"/>
        <end position="251"/>
    </location>
</feature>
<organism evidence="4">
    <name type="scientific">Auxenochlorella protothecoides</name>
    <name type="common">Green microalga</name>
    <name type="synonym">Chlorella protothecoides</name>
    <dbReference type="NCBI Taxonomy" id="3075"/>
    <lineage>
        <taxon>Eukaryota</taxon>
        <taxon>Viridiplantae</taxon>
        <taxon>Chlorophyta</taxon>
        <taxon>core chlorophytes</taxon>
        <taxon>Trebouxiophyceae</taxon>
        <taxon>Chlorellales</taxon>
        <taxon>Chlorellaceae</taxon>
        <taxon>Auxenochlorella</taxon>
    </lineage>
</organism>
<dbReference type="Pfam" id="PF10075">
    <property type="entry name" value="CSN8_PSD8_EIF3K"/>
    <property type="match status" value="1"/>
</dbReference>
<dbReference type="InterPro" id="IPR006746">
    <property type="entry name" value="26S_Psome_Rpn12"/>
</dbReference>
<dbReference type="InterPro" id="IPR033464">
    <property type="entry name" value="CSN8_PSD8_EIF3K"/>
</dbReference>
<sequence>MSDLASAQRNLQQLESAVQSGSVDQANKLLSKLKLDLISLPALAANSQPSPTTTDELLLARGVYEQAVLLGTLRSDLVVFQRSWSQLAPYYIPGDLSRSLTPSPRQAFLTALNLLRLLSQAAVAEFHAELELLSDEIKASPEVTKIMEVEAWLMEGAYNRVLEAQDALSASPYTAIFLQRLTDTVREEVAACCERSYASLNSAEALKLFRLESEAQLEELAQGHGWRLTSGRVEFAGPDEGGGLPAPVSQDIISNCMLYAKELERIV</sequence>
<comment type="similarity">
    <text evidence="1">Belongs to the proteasome subunit S14 family.</text>
</comment>
<proteinExistence type="inferred from homology"/>
<accession>A0A1D2A2P6</accession>
<keyword evidence="2" id="KW-0647">Proteasome</keyword>
<name>A0A1D2A2P6_AUXPR</name>
<evidence type="ECO:0000256" key="1">
    <source>
        <dbReference type="ARBA" id="ARBA00009627"/>
    </source>
</evidence>
<evidence type="ECO:0000313" key="4">
    <source>
        <dbReference type="EMBL" id="JAT73469.1"/>
    </source>
</evidence>
<gene>
    <name evidence="4" type="ORF">g.15747</name>
</gene>
<dbReference type="InterPro" id="IPR000717">
    <property type="entry name" value="PCI_dom"/>
</dbReference>
<dbReference type="AlphaFoldDB" id="A0A1D2A2P6"/>
<dbReference type="PANTHER" id="PTHR12387">
    <property type="entry name" value="26S PROTEASOME NON-ATPASE REGULATORY SUBUNIT 8"/>
    <property type="match status" value="1"/>
</dbReference>
<dbReference type="PANTHER" id="PTHR12387:SF0">
    <property type="entry name" value="26S PROTEASOME NON-ATPASE REGULATORY SUBUNIT 8"/>
    <property type="match status" value="1"/>
</dbReference>
<protein>
    <recommendedName>
        <fullName evidence="3">PCI domain-containing protein</fullName>
    </recommendedName>
</protein>
<evidence type="ECO:0000256" key="2">
    <source>
        <dbReference type="ARBA" id="ARBA00022942"/>
    </source>
</evidence>
<dbReference type="GO" id="GO:0043161">
    <property type="term" value="P:proteasome-mediated ubiquitin-dependent protein catabolic process"/>
    <property type="evidence" value="ECO:0007669"/>
    <property type="project" value="TreeGrafter"/>
</dbReference>
<dbReference type="GO" id="GO:0005634">
    <property type="term" value="C:nucleus"/>
    <property type="evidence" value="ECO:0007669"/>
    <property type="project" value="TreeGrafter"/>
</dbReference>
<evidence type="ECO:0000259" key="3">
    <source>
        <dbReference type="PROSITE" id="PS50250"/>
    </source>
</evidence>
<dbReference type="GO" id="GO:0008541">
    <property type="term" value="C:proteasome regulatory particle, lid subcomplex"/>
    <property type="evidence" value="ECO:0007669"/>
    <property type="project" value="TreeGrafter"/>
</dbReference>
<dbReference type="Gene3D" id="1.25.40.990">
    <property type="match status" value="1"/>
</dbReference>
<dbReference type="GO" id="GO:0005829">
    <property type="term" value="C:cytosol"/>
    <property type="evidence" value="ECO:0007669"/>
    <property type="project" value="TreeGrafter"/>
</dbReference>